<feature type="region of interest" description="Disordered" evidence="1">
    <location>
        <begin position="1090"/>
        <end position="1135"/>
    </location>
</feature>
<feature type="compositionally biased region" description="Pro residues" evidence="1">
    <location>
        <begin position="602"/>
        <end position="616"/>
    </location>
</feature>
<feature type="compositionally biased region" description="Polar residues" evidence="1">
    <location>
        <begin position="268"/>
        <end position="282"/>
    </location>
</feature>
<proteinExistence type="predicted"/>
<dbReference type="KEGG" id="kdj:28964348"/>
<name>A0AAJ8MCB4_9TREE</name>
<feature type="compositionally biased region" description="Low complexity" evidence="1">
    <location>
        <begin position="1125"/>
        <end position="1135"/>
    </location>
</feature>
<dbReference type="Proteomes" id="UP000078595">
    <property type="component" value="Chromosome 1"/>
</dbReference>
<feature type="transmembrane region" description="Helical" evidence="2">
    <location>
        <begin position="762"/>
        <end position="779"/>
    </location>
</feature>
<feature type="compositionally biased region" description="Polar residues" evidence="1">
    <location>
        <begin position="965"/>
        <end position="982"/>
    </location>
</feature>
<feature type="compositionally biased region" description="Basic and acidic residues" evidence="1">
    <location>
        <begin position="537"/>
        <end position="546"/>
    </location>
</feature>
<feature type="compositionally biased region" description="Polar residues" evidence="1">
    <location>
        <begin position="1107"/>
        <end position="1117"/>
    </location>
</feature>
<feature type="transmembrane region" description="Helical" evidence="2">
    <location>
        <begin position="715"/>
        <end position="741"/>
    </location>
</feature>
<keyword evidence="2" id="KW-0812">Transmembrane</keyword>
<feature type="compositionally biased region" description="Low complexity" evidence="1">
    <location>
        <begin position="473"/>
        <end position="487"/>
    </location>
</feature>
<feature type="compositionally biased region" description="Polar residues" evidence="1">
    <location>
        <begin position="1312"/>
        <end position="1321"/>
    </location>
</feature>
<evidence type="ECO:0000313" key="3">
    <source>
        <dbReference type="EMBL" id="WWC58111.1"/>
    </source>
</evidence>
<sequence>MSSSLSLSEHDPTSPIPPLEEEGSISEGILATSHDHNTSQNPSSKSGTRRRASTLVNSPKRERGSKLFPAFAKPLNPANPSASTASTSLDTNAKANSKPTRPPKSPFRPRFPSLSTSTSTSSPSSAKRKRVNSEVTVIGAGTGTGAERRRQDSQLSLGGLEYLRGILNTFRQGLRSDIDEQPEPPELQSNSHLNEKSEEDEEAEEETLKRRERLTSISLSAFFGQPPAQSHKHTHEAGSSSASATMSLSDQRSTQRLINEFMEDLTPRSPTGSYHSQNPSSSARHAHIERIRRAGGHRRTHSSPGPPPTLSAGSDTQSERGRTLSGGTFGKSLARNGDSDGLMSDIETLRSGRVVGDGTASAPISPALTTTSLPPVQLPFMAARRSNKSPEFPPQVPLSNPNIQSANPPKPVVQPQEPPSPKVFPPLQLPSPPPLSPANQNIPTPLMISPPLTPPPETRRPSLPPPTSPLPALPSARTSPHTPSRSSSIRDFSPDSHPFAAVVAMMEAGDSPTKRRSRAQLGSEEVLRSPSRKGKGKERAEDERPHMPKASQGRKQTPRRGFMGPGGIIPRLASRSSLAKLKLASIPTTTPNTSNPAIVAIPPSPPDTAKPQPPQTVSPLTPNSTTYLRPAPATPLTPFWSKPRFAMSTSARNPSPIPSSISRGGSPSPIFAPRSGTDGLPVVPGSELVEIPRFKKKELNLGIVRRRGLGQRITWLGLWAAWLMNGLLSLFFDLNVMYILVQCTIHPSFATNSAKSWQFTTAAYAVLWAISTLAVWLGWEVGYEFWRRWRLPRPAVEPIYLSLPASLHLSLRSFNHFTFLLHIRTSPLNTPHSRDIIPETCYSLLQLIPGLLPLLPRAAIAVVVLISFWSPAVDVQAQYGGAMDQSSNRDSNFFKSDSTGELTTYAKGVLLTFTVYIALRLLVVIGSGIGLWVFSGRPLGGLVGHRFNRGKQVSGPPTTPRKSKSSYQARDPSTTSSPQKSWVDQENEFQWAWRDRTRSRIQDAFELCMIRRNDGGIGRLNSFLYQSEIPWGRMMTQQSRSSNNLYPNASTIELNNRVTPGSPSKVKKVISAGDFIDGFVEGKDLPSITTTPDRSYFKARTPEPTRPESTLEPSTNAARVPIHPSPSRANTAASSSATDIFYTPFEGNTPQTEKTRSVAEGIHKIPTHLQITRDQAQPPPSAYKSHGGLDEFGVKEKPQARGGSPDSANGSGEGDDESTGLLTHSTANSARNGVIKKSRSRSSTVTSSDHSSNDHSNASPVASGNKSRSSSFSSIKGHNQGQGRKRAYTSGSPSKDSLRRTRSSSITLLRESVTNAANASGQLIRRARSGTVLSTTSKYSKMGGSDGEEGEEGGGEEVLDPGKITPRSRRGTGLGMGLPFAIEENHKAEGK</sequence>
<dbReference type="PANTHER" id="PTHR36721:SF1">
    <property type="entry name" value="OS04G0446401 PROTEIN"/>
    <property type="match status" value="1"/>
</dbReference>
<dbReference type="PANTHER" id="PTHR36721">
    <property type="entry name" value="PROLINE-RICH FAMILY PROTEIN"/>
    <property type="match status" value="1"/>
</dbReference>
<feature type="region of interest" description="Disordered" evidence="1">
    <location>
        <begin position="1170"/>
        <end position="1391"/>
    </location>
</feature>
<feature type="region of interest" description="Disordered" evidence="1">
    <location>
        <begin position="1"/>
        <end position="153"/>
    </location>
</feature>
<feature type="compositionally biased region" description="Polar residues" evidence="1">
    <location>
        <begin position="397"/>
        <end position="407"/>
    </location>
</feature>
<evidence type="ECO:0000313" key="4">
    <source>
        <dbReference type="Proteomes" id="UP000078595"/>
    </source>
</evidence>
<evidence type="ECO:0000256" key="1">
    <source>
        <dbReference type="SAM" id="MobiDB-lite"/>
    </source>
</evidence>
<keyword evidence="2" id="KW-1133">Transmembrane helix</keyword>
<feature type="compositionally biased region" description="Acidic residues" evidence="1">
    <location>
        <begin position="1346"/>
        <end position="1359"/>
    </location>
</feature>
<protein>
    <submittedName>
        <fullName evidence="3">Uncharacterized protein</fullName>
    </submittedName>
</protein>
<feature type="compositionally biased region" description="Pro residues" evidence="1">
    <location>
        <begin position="451"/>
        <end position="472"/>
    </location>
</feature>
<gene>
    <name evidence="3" type="ORF">I303_100646</name>
</gene>
<accession>A0AAJ8MCB4</accession>
<organism evidence="3 4">
    <name type="scientific">Kwoniella dejecticola CBS 10117</name>
    <dbReference type="NCBI Taxonomy" id="1296121"/>
    <lineage>
        <taxon>Eukaryota</taxon>
        <taxon>Fungi</taxon>
        <taxon>Dikarya</taxon>
        <taxon>Basidiomycota</taxon>
        <taxon>Agaricomycotina</taxon>
        <taxon>Tremellomycetes</taxon>
        <taxon>Tremellales</taxon>
        <taxon>Cryptococcaceae</taxon>
        <taxon>Kwoniella</taxon>
    </lineage>
</organism>
<reference evidence="3" key="2">
    <citation type="submission" date="2024-02" db="EMBL/GenBank/DDBJ databases">
        <title>Comparative genomics of Cryptococcus and Kwoniella reveals pathogenesis evolution and contrasting modes of karyotype evolution via chromosome fusion or intercentromeric recombination.</title>
        <authorList>
            <person name="Coelho M.A."/>
            <person name="David-Palma M."/>
            <person name="Shea T."/>
            <person name="Bowers K."/>
            <person name="McGinley-Smith S."/>
            <person name="Mohammad A.W."/>
            <person name="Gnirke A."/>
            <person name="Yurkov A.M."/>
            <person name="Nowrousian M."/>
            <person name="Sun S."/>
            <person name="Cuomo C.A."/>
            <person name="Heitman J."/>
        </authorList>
    </citation>
    <scope>NUCLEOTIDE SEQUENCE</scope>
    <source>
        <strain evidence="3">CBS 10117</strain>
    </source>
</reference>
<dbReference type="RefSeq" id="XP_065824232.1">
    <property type="nucleotide sequence ID" value="XM_065968160.1"/>
</dbReference>
<feature type="compositionally biased region" description="Polar residues" evidence="1">
    <location>
        <begin position="1220"/>
        <end position="1231"/>
    </location>
</feature>
<keyword evidence="2" id="KW-0472">Membrane</keyword>
<feature type="region of interest" description="Disordered" evidence="1">
    <location>
        <begin position="174"/>
        <end position="570"/>
    </location>
</feature>
<feature type="compositionally biased region" description="Low complexity" evidence="1">
    <location>
        <begin position="74"/>
        <end position="89"/>
    </location>
</feature>
<feature type="compositionally biased region" description="Low complexity" evidence="1">
    <location>
        <begin position="237"/>
        <end position="249"/>
    </location>
</feature>
<evidence type="ECO:0000256" key="2">
    <source>
        <dbReference type="SAM" id="Phobius"/>
    </source>
</evidence>
<feature type="transmembrane region" description="Helical" evidence="2">
    <location>
        <begin position="913"/>
        <end position="934"/>
    </location>
</feature>
<feature type="compositionally biased region" description="Low complexity" evidence="1">
    <location>
        <begin position="1241"/>
        <end position="1274"/>
    </location>
</feature>
<feature type="compositionally biased region" description="Pro residues" evidence="1">
    <location>
        <begin position="408"/>
        <end position="436"/>
    </location>
</feature>
<feature type="region of interest" description="Disordered" evidence="1">
    <location>
        <begin position="947"/>
        <end position="982"/>
    </location>
</feature>
<keyword evidence="4" id="KW-1185">Reference proteome</keyword>
<dbReference type="GeneID" id="28964348"/>
<reference evidence="3" key="1">
    <citation type="submission" date="2013-07" db="EMBL/GenBank/DDBJ databases">
        <authorList>
            <consortium name="The Broad Institute Genome Sequencing Platform"/>
            <person name="Cuomo C."/>
            <person name="Litvintseva A."/>
            <person name="Chen Y."/>
            <person name="Heitman J."/>
            <person name="Sun S."/>
            <person name="Springer D."/>
            <person name="Dromer F."/>
            <person name="Young S.K."/>
            <person name="Zeng Q."/>
            <person name="Gargeya S."/>
            <person name="Fitzgerald M."/>
            <person name="Abouelleil A."/>
            <person name="Alvarado L."/>
            <person name="Berlin A.M."/>
            <person name="Chapman S.B."/>
            <person name="Dewar J."/>
            <person name="Goldberg J."/>
            <person name="Griggs A."/>
            <person name="Gujja S."/>
            <person name="Hansen M."/>
            <person name="Howarth C."/>
            <person name="Imamovic A."/>
            <person name="Larimer J."/>
            <person name="McCowan C."/>
            <person name="Murphy C."/>
            <person name="Pearson M."/>
            <person name="Priest M."/>
            <person name="Roberts A."/>
            <person name="Saif S."/>
            <person name="Shea T."/>
            <person name="Sykes S."/>
            <person name="Wortman J."/>
            <person name="Nusbaum C."/>
            <person name="Birren B."/>
        </authorList>
    </citation>
    <scope>NUCLEOTIDE SEQUENCE</scope>
    <source>
        <strain evidence="3">CBS 10117</strain>
    </source>
</reference>
<feature type="compositionally biased region" description="Low complexity" evidence="1">
    <location>
        <begin position="108"/>
        <end position="125"/>
    </location>
</feature>
<dbReference type="EMBL" id="CP144530">
    <property type="protein sequence ID" value="WWC58111.1"/>
    <property type="molecule type" value="Genomic_DNA"/>
</dbReference>
<feature type="transmembrane region" description="Helical" evidence="2">
    <location>
        <begin position="844"/>
        <end position="869"/>
    </location>
</feature>
<feature type="region of interest" description="Disordered" evidence="1">
    <location>
        <begin position="602"/>
        <end position="625"/>
    </location>
</feature>
<feature type="compositionally biased region" description="Basic and acidic residues" evidence="1">
    <location>
        <begin position="1187"/>
        <end position="1199"/>
    </location>
</feature>